<dbReference type="Proteomes" id="UP000199150">
    <property type="component" value="Unassembled WGS sequence"/>
</dbReference>
<proteinExistence type="predicted"/>
<organism evidence="3 4">
    <name type="scientific">Asticcacaulis taihuensis</name>
    <dbReference type="NCBI Taxonomy" id="260084"/>
    <lineage>
        <taxon>Bacteria</taxon>
        <taxon>Pseudomonadati</taxon>
        <taxon>Pseudomonadota</taxon>
        <taxon>Alphaproteobacteria</taxon>
        <taxon>Caulobacterales</taxon>
        <taxon>Caulobacteraceae</taxon>
        <taxon>Asticcacaulis</taxon>
    </lineage>
</organism>
<accession>A0A1G4SH32</accession>
<keyword evidence="1" id="KW-0732">Signal</keyword>
<evidence type="ECO:0000313" key="4">
    <source>
        <dbReference type="Proteomes" id="UP000199150"/>
    </source>
</evidence>
<dbReference type="InterPro" id="IPR011050">
    <property type="entry name" value="Pectin_lyase_fold/virulence"/>
</dbReference>
<name>A0A1G4SH32_9CAUL</name>
<dbReference type="STRING" id="260084.SAMN02927928_2685"/>
<dbReference type="Gene3D" id="2.160.20.20">
    <property type="match status" value="1"/>
</dbReference>
<dbReference type="PROSITE" id="PS51208">
    <property type="entry name" value="AUTOTRANSPORTER"/>
    <property type="match status" value="1"/>
</dbReference>
<evidence type="ECO:0000259" key="2">
    <source>
        <dbReference type="PROSITE" id="PS51208"/>
    </source>
</evidence>
<keyword evidence="4" id="KW-1185">Reference proteome</keyword>
<dbReference type="Gene3D" id="2.40.128.130">
    <property type="entry name" value="Autotransporter beta-domain"/>
    <property type="match status" value="1"/>
</dbReference>
<feature type="domain" description="Autotransporter" evidence="2">
    <location>
        <begin position="1219"/>
        <end position="1490"/>
    </location>
</feature>
<dbReference type="NCBIfam" id="TIGR02601">
    <property type="entry name" value="autotrns_rpt"/>
    <property type="match status" value="2"/>
</dbReference>
<dbReference type="SUPFAM" id="SSF103515">
    <property type="entry name" value="Autotransporter"/>
    <property type="match status" value="1"/>
</dbReference>
<dbReference type="RefSeq" id="WP_170828322.1">
    <property type="nucleotide sequence ID" value="NZ_CBCRYE010000002.1"/>
</dbReference>
<sequence length="1490" mass="146979">MSALLAAPLAAAPVVIHSTSNVTVDQSAASGTPVAVDIQAGTASIDATIDDVSATATSSDTGSVVTTTTSGAGTVKAQIGTLTATGQGNLIAVRATSGDGDIDIQVDSLDMAGNGTAGVLATSTNGDVHIRAQDAVVRGLTYDPLGASDAVAGVSTNGAVVIEGGHLEAYGQYGSGAVALAGTTAEVKVDEAISHGEQAATLYVSGLTGATLDAGTVTATGNNAAAINVFSDQGEVTVTAGSVQAGPGGYASLVRGQGDVSVTLGDSQSDRFGLNATSTGGGKVDVTLNGDLVSHQETGITASGGAVMVNLGDEASITSGGSGIAVTATGAVDIGNEGAVSAGGNLGNAIKVTTPGAVNIESNAVTVTGAGADSGAGPDGLRIAQGGIIVEGGNGAIQVTSTDVSVEGNFRYGISARGNGEITVDSGNVTLASKDSAAIAARGGAGDVTITSGHVVTTGDSGAGIVATATTGNITITADQTEVKGTGQTGPFTGDAITGTSQDGNVTITSQDARSDALYGSAIGGSAGGNVSITSGKAEATGDGGVTIYAIAAGNAQVTSGTLTTTGDNSLGISARANSGDVSIMSENLSATGANAGGLWAKAAENVNITSGNISAAGEAIHAESNNGVNTINVTGAVAGTGTNSATILTVGTTHLVNDGAISAANGRAVSMGDSDDSFTMMAGSTVTGIADLGAGDDTVYAAGEGTGEVVAFTNAEHLSIDSGQWRADKAPSTFDDVAIATGAELTVAQHKGDLAIQTGSVQLDGSLVFDLDTDTEPGDLANLSITGTGQVYLQGPATVLFDDVAGIQHTGGTFVENGRLLLTSTYGGNIQTDGAGVFQLGDGTAAGAFTGDLVNNGTFIFDRPDDYTFSGAFSGTGLLEKDGAGTLTFAGLYDFTGVTQVNAGAIALTGALADTTQLDLGGGTIDLSQNTSGQQTIAALSGDSGALNLGSTDLTVNQSSNSVFSGSLSGDGTLAKDGSGDLKLNGDGSNYTGDLLINGGILSVNGTFNGADVTVNQDAKLGGNGTVGDTTIEGGTIGAGNSIGHLTINGDLALNAASTLEVEVDNAGHADLVDVTGVATLGDASVNILAAAGRYKGKTDYTILTAAGGINGHFGSVTSNFAFLTPTLAYSANAVSLTLTRNDVAFADLGRTANEKAVGSLLQAQGPGNGLFEEALLLADTDVSPNFASLTGEAWATLSSATIETSQMLRAQTDLAPGTENGSWLWATVLGSAAKAGGVNGTQSLAVDHSGLAAGFGWKQGSLDYSVGAGTLTTRGRDAAHIKGDIVFVTGRIRWTSQNGWALQAGAQYGQVDDTLTRETTLGTLGGTVSGKAKGEMSQIWAEFGRSYQIEGAIVTPFAGVSRASADFDKASETGAATALNVDPGKQDTSFGELGVRLEGDPASGAVQPRLALSWRHAFSGQTPTLTAGFEGGSDTMTIRGVAIAPDAAILSAGLRYVRKNLIWDVTYNGSVSDTFTDHSAKASLMIRF</sequence>
<protein>
    <submittedName>
        <fullName evidence="3">Autotransporter-associated beta strand repeat-containing protein</fullName>
    </submittedName>
</protein>
<dbReference type="Pfam" id="PF03797">
    <property type="entry name" value="Autotransporter"/>
    <property type="match status" value="1"/>
</dbReference>
<dbReference type="InterPro" id="IPR013425">
    <property type="entry name" value="Autotrns_rpt"/>
</dbReference>
<dbReference type="InterPro" id="IPR005546">
    <property type="entry name" value="Autotransporte_beta"/>
</dbReference>
<dbReference type="SMART" id="SM00869">
    <property type="entry name" value="Autotransporter"/>
    <property type="match status" value="1"/>
</dbReference>
<reference evidence="4" key="1">
    <citation type="submission" date="2016-10" db="EMBL/GenBank/DDBJ databases">
        <authorList>
            <person name="Varghese N."/>
            <person name="Submissions S."/>
        </authorList>
    </citation>
    <scope>NUCLEOTIDE SEQUENCE [LARGE SCALE GENOMIC DNA]</scope>
    <source>
        <strain evidence="4">CGMCC 1.3431</strain>
    </source>
</reference>
<gene>
    <name evidence="3" type="ORF">SAMN02927928_2685</name>
</gene>
<evidence type="ECO:0000256" key="1">
    <source>
        <dbReference type="ARBA" id="ARBA00022729"/>
    </source>
</evidence>
<dbReference type="InterPro" id="IPR012332">
    <property type="entry name" value="Autotransporter_pectin_lyase_C"/>
</dbReference>
<evidence type="ECO:0000313" key="3">
    <source>
        <dbReference type="EMBL" id="SCW68351.1"/>
    </source>
</evidence>
<dbReference type="SUPFAM" id="SSF51126">
    <property type="entry name" value="Pectin lyase-like"/>
    <property type="match status" value="1"/>
</dbReference>
<dbReference type="EMBL" id="FMTS01000004">
    <property type="protein sequence ID" value="SCW68351.1"/>
    <property type="molecule type" value="Genomic_DNA"/>
</dbReference>
<dbReference type="Pfam" id="PF12951">
    <property type="entry name" value="PATR"/>
    <property type="match status" value="2"/>
</dbReference>
<dbReference type="InterPro" id="IPR036709">
    <property type="entry name" value="Autotransporte_beta_dom_sf"/>
</dbReference>